<gene>
    <name evidence="1" type="ORF">B2J69_09920</name>
</gene>
<dbReference type="AlphaFoldDB" id="A0A1V9DJ50"/>
<organism evidence="1 2">
    <name type="scientific">Pantoea latae</name>
    <dbReference type="NCBI Taxonomy" id="1964541"/>
    <lineage>
        <taxon>Bacteria</taxon>
        <taxon>Pseudomonadati</taxon>
        <taxon>Pseudomonadota</taxon>
        <taxon>Gammaproteobacteria</taxon>
        <taxon>Enterobacterales</taxon>
        <taxon>Erwiniaceae</taxon>
        <taxon>Pantoea</taxon>
    </lineage>
</organism>
<evidence type="ECO:0000313" key="1">
    <source>
        <dbReference type="EMBL" id="OQP33887.1"/>
    </source>
</evidence>
<dbReference type="EMBL" id="MWUE01000015">
    <property type="protein sequence ID" value="OQP33887.1"/>
    <property type="molecule type" value="Genomic_DNA"/>
</dbReference>
<name>A0A1V9DJ50_9GAMM</name>
<proteinExistence type="predicted"/>
<sequence>MLPRCGSKSLTWDATVVKNTSVKDGLLRLHEVSGLFYLGCDECSETVARATAHEVADFLNANMQEAK</sequence>
<evidence type="ECO:0000313" key="2">
    <source>
        <dbReference type="Proteomes" id="UP000192769"/>
    </source>
</evidence>
<protein>
    <submittedName>
        <fullName evidence="1">Uncharacterized protein</fullName>
    </submittedName>
</protein>
<comment type="caution">
    <text evidence="1">The sequence shown here is derived from an EMBL/GenBank/DDBJ whole genome shotgun (WGS) entry which is preliminary data.</text>
</comment>
<accession>A0A1V9DJ50</accession>
<reference evidence="1 2" key="1">
    <citation type="submission" date="2017-02" db="EMBL/GenBank/DDBJ databases">
        <title>Whole genome shotgun sequence of Pantoea agglomerans strain AS1 isolated from a cycad, Zamia floridana in Central Florida, USA.</title>
        <authorList>
            <person name="Lata P."/>
            <person name="Govindarajan S."/>
            <person name="Qi F."/>
            <person name="Li J.-L."/>
            <person name="Maurya S.K."/>
            <person name="Sahoo M.K."/>
        </authorList>
    </citation>
    <scope>NUCLEOTIDE SEQUENCE [LARGE SCALE GENOMIC DNA]</scope>
    <source>
        <strain evidence="1 2">AS1</strain>
    </source>
</reference>
<keyword evidence="2" id="KW-1185">Reference proteome</keyword>
<dbReference type="Proteomes" id="UP000192769">
    <property type="component" value="Unassembled WGS sequence"/>
</dbReference>